<evidence type="ECO:0000313" key="1">
    <source>
        <dbReference type="EMBL" id="QHT10866.1"/>
    </source>
</evidence>
<organism evidence="1">
    <name type="scientific">viral metagenome</name>
    <dbReference type="NCBI Taxonomy" id="1070528"/>
    <lineage>
        <taxon>unclassified sequences</taxon>
        <taxon>metagenomes</taxon>
        <taxon>organismal metagenomes</taxon>
    </lineage>
</organism>
<dbReference type="AlphaFoldDB" id="A0A6C0D1C7"/>
<dbReference type="EMBL" id="MN739530">
    <property type="protein sequence ID" value="QHT10866.1"/>
    <property type="molecule type" value="Genomic_DNA"/>
</dbReference>
<protein>
    <submittedName>
        <fullName evidence="1">Uncharacterized protein</fullName>
    </submittedName>
</protein>
<sequence>MSPQGYIQFNNPIQFQFKIWPTAHAARKINKPLFSNNSQVYYKPRSLPSGGIGTVRNSGVKGKRT</sequence>
<proteinExistence type="predicted"/>
<name>A0A6C0D1C7_9ZZZZ</name>
<accession>A0A6C0D1C7</accession>
<reference evidence="1" key="1">
    <citation type="journal article" date="2020" name="Nature">
        <title>Giant virus diversity and host interactions through global metagenomics.</title>
        <authorList>
            <person name="Schulz F."/>
            <person name="Roux S."/>
            <person name="Paez-Espino D."/>
            <person name="Jungbluth S."/>
            <person name="Walsh D.A."/>
            <person name="Denef V.J."/>
            <person name="McMahon K.D."/>
            <person name="Konstantinidis K.T."/>
            <person name="Eloe-Fadrosh E.A."/>
            <person name="Kyrpides N.C."/>
            <person name="Woyke T."/>
        </authorList>
    </citation>
    <scope>NUCLEOTIDE SEQUENCE</scope>
    <source>
        <strain evidence="1">GVMAG-M-3300023174-111</strain>
    </source>
</reference>